<protein>
    <submittedName>
        <fullName evidence="1">Uncharacterized protein</fullName>
    </submittedName>
</protein>
<keyword evidence="2" id="KW-1185">Reference proteome</keyword>
<evidence type="ECO:0000313" key="1">
    <source>
        <dbReference type="EMBL" id="KAJ7301807.1"/>
    </source>
</evidence>
<sequence>PNPPPPVDPMAQPAVSAANKLLIDQVRLELMKIEMQTCNSCNERWFDLDVKDGKCDKCHKKLKFHASNQMAPGSAANLPNLTQIEEMIISPVH</sequence>
<organism evidence="1 2">
    <name type="scientific">Mycena albidolilacea</name>
    <dbReference type="NCBI Taxonomy" id="1033008"/>
    <lineage>
        <taxon>Eukaryota</taxon>
        <taxon>Fungi</taxon>
        <taxon>Dikarya</taxon>
        <taxon>Basidiomycota</taxon>
        <taxon>Agaricomycotina</taxon>
        <taxon>Agaricomycetes</taxon>
        <taxon>Agaricomycetidae</taxon>
        <taxon>Agaricales</taxon>
        <taxon>Marasmiineae</taxon>
        <taxon>Mycenaceae</taxon>
        <taxon>Mycena</taxon>
    </lineage>
</organism>
<feature type="non-terminal residue" evidence="1">
    <location>
        <position position="1"/>
    </location>
</feature>
<name>A0AAD6YZA8_9AGAR</name>
<evidence type="ECO:0000313" key="2">
    <source>
        <dbReference type="Proteomes" id="UP001218218"/>
    </source>
</evidence>
<dbReference type="EMBL" id="JARIHO010000126">
    <property type="protein sequence ID" value="KAJ7301807.1"/>
    <property type="molecule type" value="Genomic_DNA"/>
</dbReference>
<dbReference type="AlphaFoldDB" id="A0AAD6YZA8"/>
<dbReference type="Proteomes" id="UP001218218">
    <property type="component" value="Unassembled WGS sequence"/>
</dbReference>
<feature type="non-terminal residue" evidence="1">
    <location>
        <position position="93"/>
    </location>
</feature>
<comment type="caution">
    <text evidence="1">The sequence shown here is derived from an EMBL/GenBank/DDBJ whole genome shotgun (WGS) entry which is preliminary data.</text>
</comment>
<reference evidence="1" key="1">
    <citation type="submission" date="2023-03" db="EMBL/GenBank/DDBJ databases">
        <title>Massive genome expansion in bonnet fungi (Mycena s.s.) driven by repeated elements and novel gene families across ecological guilds.</title>
        <authorList>
            <consortium name="Lawrence Berkeley National Laboratory"/>
            <person name="Harder C.B."/>
            <person name="Miyauchi S."/>
            <person name="Viragh M."/>
            <person name="Kuo A."/>
            <person name="Thoen E."/>
            <person name="Andreopoulos B."/>
            <person name="Lu D."/>
            <person name="Skrede I."/>
            <person name="Drula E."/>
            <person name="Henrissat B."/>
            <person name="Morin E."/>
            <person name="Kohler A."/>
            <person name="Barry K."/>
            <person name="LaButti K."/>
            <person name="Morin E."/>
            <person name="Salamov A."/>
            <person name="Lipzen A."/>
            <person name="Mereny Z."/>
            <person name="Hegedus B."/>
            <person name="Baldrian P."/>
            <person name="Stursova M."/>
            <person name="Weitz H."/>
            <person name="Taylor A."/>
            <person name="Grigoriev I.V."/>
            <person name="Nagy L.G."/>
            <person name="Martin F."/>
            <person name="Kauserud H."/>
        </authorList>
    </citation>
    <scope>NUCLEOTIDE SEQUENCE</scope>
    <source>
        <strain evidence="1">CBHHK002</strain>
    </source>
</reference>
<gene>
    <name evidence="1" type="ORF">DFH08DRAFT_642671</name>
</gene>
<proteinExistence type="predicted"/>
<accession>A0AAD6YZA8</accession>